<dbReference type="InterPro" id="IPR000209">
    <property type="entry name" value="Peptidase_S8/S53_dom"/>
</dbReference>
<dbReference type="SUPFAM" id="SSF52743">
    <property type="entry name" value="Subtilisin-like"/>
    <property type="match status" value="1"/>
</dbReference>
<dbReference type="InterPro" id="IPR023827">
    <property type="entry name" value="Peptidase_S8_Asp-AS"/>
</dbReference>
<sequence>MTVALVAASSVAAMAARDEPLEPSRTVFTGDRGVAQTAAQADQLRQRAREKGKIRVIVGLAMTMRSERAISAAAAAAQRSTLRATQDRVVGRALGSPAGAGVVRFDYIPYVSLFVDAEALDRLLADGEVVSVQEDVPVEPLLKDSAKLIHATDLWKKDVEGAKHAVAVLDTGVAAKHPMLKDKVVSEACYSTTDEASNATSVCKGEAASDTGENAARNCPLSVAGCDHGTHVASIAVGNSDKLDGVARLADVVAIQVFSKFTDCAGGSTCAKSFSTDQIKGLERVFFLSDKFSIDAVNMSLGGGKFAAACDSSNAALKTAIDNLRTADIATLIASGNDGFTGFISSPGCISSAIAVGNTTKTDLVAQSSNHSDLVKLMAPGSDIKAAVPPKKYEEKTGTSMATPHVAGAFALLRDAKPTASIDDIVTALQCSGKTAHRRDDPIGDFELEPQKPRIDVLGAYAWLRSPPNNTRDWLFKSVKEELDWSPLLGDWRIVDGRYKQTPRKNGWIGSYVANCSRSFRATAPMTRVDGGTAFHSNSGLMFKATINQANKTISGYWAAYNKCRTNDDGQCTGDEEDPIGQAVFWVVHSFNLAANSGSATLMCSKQSKVKQNGLNTVKIVSNGSSHSFFLNGSLVCNVNDATFATGSLMTAAFVPADGGQAFQVEQLLTQSTDAGPDAPAPTLFDPAALAPQRTPEGMSVGGSASPARLSSR</sequence>
<evidence type="ECO:0000313" key="10">
    <source>
        <dbReference type="Proteomes" id="UP001181622"/>
    </source>
</evidence>
<dbReference type="Pfam" id="PF00082">
    <property type="entry name" value="Peptidase_S8"/>
    <property type="match status" value="1"/>
</dbReference>
<evidence type="ECO:0000256" key="5">
    <source>
        <dbReference type="PROSITE-ProRule" id="PRU01240"/>
    </source>
</evidence>
<organism evidence="9 10">
    <name type="scientific">Chelatococcus sambhunathii</name>
    <dbReference type="NCBI Taxonomy" id="363953"/>
    <lineage>
        <taxon>Bacteria</taxon>
        <taxon>Pseudomonadati</taxon>
        <taxon>Pseudomonadota</taxon>
        <taxon>Alphaproteobacteria</taxon>
        <taxon>Hyphomicrobiales</taxon>
        <taxon>Chelatococcaceae</taxon>
        <taxon>Chelatococcus</taxon>
    </lineage>
</organism>
<dbReference type="PANTHER" id="PTHR43806">
    <property type="entry name" value="PEPTIDASE S8"/>
    <property type="match status" value="1"/>
</dbReference>
<feature type="active site" description="Charge relay system" evidence="5">
    <location>
        <position position="400"/>
    </location>
</feature>
<dbReference type="Gene3D" id="2.60.120.560">
    <property type="entry name" value="Exo-inulinase, domain 1"/>
    <property type="match status" value="1"/>
</dbReference>
<keyword evidence="2 5" id="KW-0645">Protease</keyword>
<evidence type="ECO:0000256" key="2">
    <source>
        <dbReference type="ARBA" id="ARBA00022670"/>
    </source>
</evidence>
<feature type="active site" description="Charge relay system" evidence="5">
    <location>
        <position position="228"/>
    </location>
</feature>
<evidence type="ECO:0000256" key="6">
    <source>
        <dbReference type="RuleBase" id="RU003355"/>
    </source>
</evidence>
<accession>A0ABU1DI50</accession>
<keyword evidence="4 5" id="KW-0720">Serine protease</keyword>
<dbReference type="EMBL" id="JADBEO010000030">
    <property type="protein sequence ID" value="MDR4307708.1"/>
    <property type="molecule type" value="Genomic_DNA"/>
</dbReference>
<evidence type="ECO:0000313" key="9">
    <source>
        <dbReference type="EMBL" id="MDR4307708.1"/>
    </source>
</evidence>
<proteinExistence type="inferred from homology"/>
<dbReference type="PROSITE" id="PS00136">
    <property type="entry name" value="SUBTILASE_ASP"/>
    <property type="match status" value="1"/>
</dbReference>
<protein>
    <submittedName>
        <fullName evidence="9">S8 family serine peptidase</fullName>
    </submittedName>
</protein>
<dbReference type="InterPro" id="IPR023828">
    <property type="entry name" value="Peptidase_S8_Ser-AS"/>
</dbReference>
<evidence type="ECO:0000256" key="7">
    <source>
        <dbReference type="SAM" id="MobiDB-lite"/>
    </source>
</evidence>
<comment type="similarity">
    <text evidence="1 5 6">Belongs to the peptidase S8 family.</text>
</comment>
<dbReference type="Proteomes" id="UP001181622">
    <property type="component" value="Unassembled WGS sequence"/>
</dbReference>
<dbReference type="PROSITE" id="PS00138">
    <property type="entry name" value="SUBTILASE_SER"/>
    <property type="match status" value="1"/>
</dbReference>
<gene>
    <name evidence="9" type="ORF">IHQ68_13880</name>
</gene>
<evidence type="ECO:0000259" key="8">
    <source>
        <dbReference type="Pfam" id="PF00082"/>
    </source>
</evidence>
<dbReference type="InterPro" id="IPR036852">
    <property type="entry name" value="Peptidase_S8/S53_dom_sf"/>
</dbReference>
<dbReference type="PANTHER" id="PTHR43806:SF11">
    <property type="entry name" value="CEREVISIN-RELATED"/>
    <property type="match status" value="1"/>
</dbReference>
<keyword evidence="10" id="KW-1185">Reference proteome</keyword>
<dbReference type="PROSITE" id="PS51892">
    <property type="entry name" value="SUBTILASE"/>
    <property type="match status" value="1"/>
</dbReference>
<dbReference type="PROSITE" id="PS00137">
    <property type="entry name" value="SUBTILASE_HIS"/>
    <property type="match status" value="1"/>
</dbReference>
<evidence type="ECO:0000256" key="1">
    <source>
        <dbReference type="ARBA" id="ARBA00011073"/>
    </source>
</evidence>
<dbReference type="InterPro" id="IPR022398">
    <property type="entry name" value="Peptidase_S8_His-AS"/>
</dbReference>
<comment type="caution">
    <text evidence="9">The sequence shown here is derived from an EMBL/GenBank/DDBJ whole genome shotgun (WGS) entry which is preliminary data.</text>
</comment>
<dbReference type="InterPro" id="IPR050131">
    <property type="entry name" value="Peptidase_S8_subtilisin-like"/>
</dbReference>
<name>A0ABU1DI50_9HYPH</name>
<feature type="domain" description="Peptidase S8/S53" evidence="8">
    <location>
        <begin position="163"/>
        <end position="425"/>
    </location>
</feature>
<evidence type="ECO:0000256" key="4">
    <source>
        <dbReference type="ARBA" id="ARBA00022825"/>
    </source>
</evidence>
<feature type="region of interest" description="Disordered" evidence="7">
    <location>
        <begin position="673"/>
        <end position="713"/>
    </location>
</feature>
<keyword evidence="3 5" id="KW-0378">Hydrolase</keyword>
<dbReference type="RefSeq" id="WP_309392813.1">
    <property type="nucleotide sequence ID" value="NZ_JADBEO010000030.1"/>
</dbReference>
<reference evidence="9" key="1">
    <citation type="submission" date="2020-10" db="EMBL/GenBank/DDBJ databases">
        <authorList>
            <person name="Abbas A."/>
            <person name="Razzaq R."/>
            <person name="Waqas M."/>
            <person name="Abbas N."/>
            <person name="Nielsen T.K."/>
            <person name="Hansen L.H."/>
            <person name="Hussain S."/>
            <person name="Shahid M."/>
        </authorList>
    </citation>
    <scope>NUCLEOTIDE SEQUENCE</scope>
    <source>
        <strain evidence="9">S14</strain>
    </source>
</reference>
<dbReference type="InterPro" id="IPR015500">
    <property type="entry name" value="Peptidase_S8_subtilisin-rel"/>
</dbReference>
<dbReference type="PRINTS" id="PR00723">
    <property type="entry name" value="SUBTILISIN"/>
</dbReference>
<feature type="active site" description="Charge relay system" evidence="5">
    <location>
        <position position="170"/>
    </location>
</feature>
<dbReference type="Gene3D" id="3.40.50.200">
    <property type="entry name" value="Peptidase S8/S53 domain"/>
    <property type="match status" value="1"/>
</dbReference>
<evidence type="ECO:0000256" key="3">
    <source>
        <dbReference type="ARBA" id="ARBA00022801"/>
    </source>
</evidence>